<dbReference type="GO" id="GO:0030288">
    <property type="term" value="C:outer membrane-bounded periplasmic space"/>
    <property type="evidence" value="ECO:0007669"/>
    <property type="project" value="TreeGrafter"/>
</dbReference>
<dbReference type="PANTHER" id="PTHR30404">
    <property type="entry name" value="N-ACETYLMURAMOYL-L-ALANINE AMIDASE"/>
    <property type="match status" value="1"/>
</dbReference>
<dbReference type="SUPFAM" id="SSF53187">
    <property type="entry name" value="Zn-dependent exopeptidases"/>
    <property type="match status" value="1"/>
</dbReference>
<dbReference type="AlphaFoldDB" id="A0A383RDG9"/>
<dbReference type="EMBL" id="LS992241">
    <property type="protein sequence ID" value="SYX85147.1"/>
    <property type="molecule type" value="Genomic_DNA"/>
</dbReference>
<name>A0A383RDG9_PAEAL</name>
<keyword evidence="1 3" id="KW-0378">Hydrolase</keyword>
<sequence length="269" mass="29613">MLHQPSCASRLSRMVAGIIAIVIGCTANIGGGQAGRAAATYETAVYQEIAVDAIPEPFAVSVPPNTEPIGSLPSLPFSKLVLIDAGHGGIDGGTTHGNILEKDINLAIAQKLYLMLKSRGIPVIVNRTGDYALSDDNRWSATRSRHRKDLAQRRQLSQELPVSVFISIHVNWNKNKAARGPIVLHQKEGRSRMLAWFIQQSLNPIFVSHKQPELGPTYYLLKRVEQPAVIVEAGFISNDQDRKLLTESRTQTLIASRICDAVMFYQSMF</sequence>
<dbReference type="Proteomes" id="UP000304148">
    <property type="component" value="Chromosome"/>
</dbReference>
<accession>A0A383RDG9</accession>
<dbReference type="Pfam" id="PF01520">
    <property type="entry name" value="Amidase_3"/>
    <property type="match status" value="1"/>
</dbReference>
<dbReference type="GO" id="GO:0009253">
    <property type="term" value="P:peptidoglycan catabolic process"/>
    <property type="evidence" value="ECO:0007669"/>
    <property type="project" value="InterPro"/>
</dbReference>
<dbReference type="CDD" id="cd02696">
    <property type="entry name" value="MurNAc-LAA"/>
    <property type="match status" value="1"/>
</dbReference>
<dbReference type="SMART" id="SM00646">
    <property type="entry name" value="Ami_3"/>
    <property type="match status" value="1"/>
</dbReference>
<dbReference type="InterPro" id="IPR002508">
    <property type="entry name" value="MurNAc-LAA_cat"/>
</dbReference>
<evidence type="ECO:0000313" key="3">
    <source>
        <dbReference type="EMBL" id="SYX85147.1"/>
    </source>
</evidence>
<gene>
    <name evidence="3" type="ORF">PBLR_13569</name>
</gene>
<dbReference type="GO" id="GO:0008745">
    <property type="term" value="F:N-acetylmuramoyl-L-alanine amidase activity"/>
    <property type="evidence" value="ECO:0007669"/>
    <property type="project" value="InterPro"/>
</dbReference>
<evidence type="ECO:0000313" key="4">
    <source>
        <dbReference type="Proteomes" id="UP000304148"/>
    </source>
</evidence>
<proteinExistence type="predicted"/>
<dbReference type="PANTHER" id="PTHR30404:SF0">
    <property type="entry name" value="N-ACETYLMURAMOYL-L-ALANINE AMIDASE AMIC"/>
    <property type="match status" value="1"/>
</dbReference>
<feature type="domain" description="MurNAc-LAA" evidence="2">
    <location>
        <begin position="154"/>
        <end position="263"/>
    </location>
</feature>
<reference evidence="4" key="1">
    <citation type="submission" date="2018-08" db="EMBL/GenBank/DDBJ databases">
        <authorList>
            <person name="Chevrot R."/>
        </authorList>
    </citation>
    <scope>NUCLEOTIDE SEQUENCE [LARGE SCALE GENOMIC DNA]</scope>
</reference>
<protein>
    <submittedName>
        <fullName evidence="3">Cell wall hydrolase/autolysin</fullName>
    </submittedName>
</protein>
<dbReference type="InterPro" id="IPR050695">
    <property type="entry name" value="N-acetylmuramoyl_amidase_3"/>
</dbReference>
<evidence type="ECO:0000259" key="2">
    <source>
        <dbReference type="SMART" id="SM00646"/>
    </source>
</evidence>
<dbReference type="RefSeq" id="WP_232055645.1">
    <property type="nucleotide sequence ID" value="NZ_LS992241.1"/>
</dbReference>
<dbReference type="Gene3D" id="3.40.630.40">
    <property type="entry name" value="Zn-dependent exopeptidases"/>
    <property type="match status" value="1"/>
</dbReference>
<organism evidence="3 4">
    <name type="scientific">Paenibacillus alvei</name>
    <name type="common">Bacillus alvei</name>
    <dbReference type="NCBI Taxonomy" id="44250"/>
    <lineage>
        <taxon>Bacteria</taxon>
        <taxon>Bacillati</taxon>
        <taxon>Bacillota</taxon>
        <taxon>Bacilli</taxon>
        <taxon>Bacillales</taxon>
        <taxon>Paenibacillaceae</taxon>
        <taxon>Paenibacillus</taxon>
    </lineage>
</organism>
<evidence type="ECO:0000256" key="1">
    <source>
        <dbReference type="ARBA" id="ARBA00022801"/>
    </source>
</evidence>